<evidence type="ECO:0000313" key="5">
    <source>
        <dbReference type="Ensembl" id="ENSSAUP00010022413.1"/>
    </source>
</evidence>
<feature type="repeat" description="WD" evidence="3">
    <location>
        <begin position="213"/>
        <end position="245"/>
    </location>
</feature>
<accession>A0A671V6Q6</accession>
<evidence type="ECO:0008006" key="7">
    <source>
        <dbReference type="Google" id="ProtNLM"/>
    </source>
</evidence>
<dbReference type="Ensembl" id="ENSSAUT00010023670.1">
    <property type="protein sequence ID" value="ENSSAUP00010022413.1"/>
    <property type="gene ID" value="ENSSAUG00010009885.1"/>
</dbReference>
<sequence>VSGNAPALDSFWFLLFCYRPVIDSTSFFLQVCLWDFFHGCCVLTLCGHSQPTWGCSFHSSGHFLASCSADTTAKLWDLNSQRCHLTLRRHTASVNSVSFLPFTNLLLTCSADKALAMWDARLGVCTATFHGHQHPCNHTVFSPAGNTMASCDSRGIINLWDIRKPVLAMATVDAGPLAANQMSFSPSGKMLAVASSDGLVRVVEVDSCMVSSLSGHSDVVQSVTFDHSGETVMSAGTDGVINIWSRVITWFFTYPVPLGSTFSYRDFLTRDYARGFDRSGCALY</sequence>
<evidence type="ECO:0000256" key="3">
    <source>
        <dbReference type="PROSITE-ProRule" id="PRU00221"/>
    </source>
</evidence>
<dbReference type="Pfam" id="PF00400">
    <property type="entry name" value="WD40"/>
    <property type="match status" value="5"/>
</dbReference>
<evidence type="ECO:0000256" key="1">
    <source>
        <dbReference type="ARBA" id="ARBA00022574"/>
    </source>
</evidence>
<evidence type="ECO:0000313" key="6">
    <source>
        <dbReference type="Proteomes" id="UP000472265"/>
    </source>
</evidence>
<dbReference type="GO" id="GO:0035082">
    <property type="term" value="P:axoneme assembly"/>
    <property type="evidence" value="ECO:0007669"/>
    <property type="project" value="TreeGrafter"/>
</dbReference>
<dbReference type="PROSITE" id="PS50082">
    <property type="entry name" value="WD_REPEATS_2"/>
    <property type="match status" value="4"/>
</dbReference>
<dbReference type="InterPro" id="IPR015943">
    <property type="entry name" value="WD40/YVTN_repeat-like_dom_sf"/>
</dbReference>
<proteinExistence type="predicted"/>
<dbReference type="PANTHER" id="PTHR14604:SF3">
    <property type="entry name" value="SPERM-ASSOCIATED ANTIGEN 16 PROTEIN"/>
    <property type="match status" value="1"/>
</dbReference>
<feature type="repeat" description="WD" evidence="3">
    <location>
        <begin position="87"/>
        <end position="128"/>
    </location>
</feature>
<evidence type="ECO:0000256" key="4">
    <source>
        <dbReference type="SAM" id="SignalP"/>
    </source>
</evidence>
<keyword evidence="1 3" id="KW-0853">WD repeat</keyword>
<evidence type="ECO:0000256" key="2">
    <source>
        <dbReference type="ARBA" id="ARBA00022737"/>
    </source>
</evidence>
<feature type="signal peptide" evidence="4">
    <location>
        <begin position="1"/>
        <end position="24"/>
    </location>
</feature>
<dbReference type="InterPro" id="IPR019775">
    <property type="entry name" value="WD40_repeat_CS"/>
</dbReference>
<keyword evidence="4" id="KW-0732">Signal</keyword>
<dbReference type="InterPro" id="IPR020472">
    <property type="entry name" value="WD40_PAC1"/>
</dbReference>
<organism evidence="5 6">
    <name type="scientific">Sparus aurata</name>
    <name type="common">Gilthead sea bream</name>
    <dbReference type="NCBI Taxonomy" id="8175"/>
    <lineage>
        <taxon>Eukaryota</taxon>
        <taxon>Metazoa</taxon>
        <taxon>Chordata</taxon>
        <taxon>Craniata</taxon>
        <taxon>Vertebrata</taxon>
        <taxon>Euteleostomi</taxon>
        <taxon>Actinopterygii</taxon>
        <taxon>Neopterygii</taxon>
        <taxon>Teleostei</taxon>
        <taxon>Neoteleostei</taxon>
        <taxon>Acanthomorphata</taxon>
        <taxon>Eupercaria</taxon>
        <taxon>Spariformes</taxon>
        <taxon>Sparidae</taxon>
        <taxon>Sparus</taxon>
    </lineage>
</organism>
<dbReference type="PROSITE" id="PS50294">
    <property type="entry name" value="WD_REPEATS_REGION"/>
    <property type="match status" value="3"/>
</dbReference>
<dbReference type="CDD" id="cd00200">
    <property type="entry name" value="WD40"/>
    <property type="match status" value="1"/>
</dbReference>
<reference evidence="5" key="1">
    <citation type="submission" date="2021-04" db="EMBL/GenBank/DDBJ databases">
        <authorList>
            <consortium name="Wellcome Sanger Institute Data Sharing"/>
        </authorList>
    </citation>
    <scope>NUCLEOTIDE SEQUENCE [LARGE SCALE GENOMIC DNA]</scope>
</reference>
<name>A0A671V6Q6_SPAAU</name>
<reference evidence="5" key="3">
    <citation type="submission" date="2025-09" db="UniProtKB">
        <authorList>
            <consortium name="Ensembl"/>
        </authorList>
    </citation>
    <scope>IDENTIFICATION</scope>
</reference>
<feature type="repeat" description="WD" evidence="3">
    <location>
        <begin position="45"/>
        <end position="86"/>
    </location>
</feature>
<reference evidence="5" key="2">
    <citation type="submission" date="2025-08" db="UniProtKB">
        <authorList>
            <consortium name="Ensembl"/>
        </authorList>
    </citation>
    <scope>IDENTIFICATION</scope>
</reference>
<dbReference type="Proteomes" id="UP000472265">
    <property type="component" value="Chromosome 12"/>
</dbReference>
<dbReference type="PANTHER" id="PTHR14604">
    <property type="entry name" value="WD40 REPEAT PF20"/>
    <property type="match status" value="1"/>
</dbReference>
<feature type="repeat" description="WD" evidence="3">
    <location>
        <begin position="129"/>
        <end position="163"/>
    </location>
</feature>
<keyword evidence="6" id="KW-1185">Reference proteome</keyword>
<dbReference type="SUPFAM" id="SSF50978">
    <property type="entry name" value="WD40 repeat-like"/>
    <property type="match status" value="1"/>
</dbReference>
<dbReference type="SMART" id="SM00320">
    <property type="entry name" value="WD40"/>
    <property type="match status" value="5"/>
</dbReference>
<dbReference type="InterPro" id="IPR050995">
    <property type="entry name" value="WD-F-box_domain-protein"/>
</dbReference>
<protein>
    <recommendedName>
        <fullName evidence="7">Anaphase-promoting complex subunit 4 WD40 domain-containing protein</fullName>
    </recommendedName>
</protein>
<dbReference type="GeneTree" id="ENSGT00940000155053"/>
<dbReference type="InterPro" id="IPR036322">
    <property type="entry name" value="WD40_repeat_dom_sf"/>
</dbReference>
<dbReference type="InterPro" id="IPR001680">
    <property type="entry name" value="WD40_rpt"/>
</dbReference>
<dbReference type="Gene3D" id="2.130.10.10">
    <property type="entry name" value="YVTN repeat-like/Quinoprotein amine dehydrogenase"/>
    <property type="match status" value="2"/>
</dbReference>
<keyword evidence="2" id="KW-0677">Repeat</keyword>
<dbReference type="PRINTS" id="PR00320">
    <property type="entry name" value="GPROTEINBRPT"/>
</dbReference>
<dbReference type="GO" id="GO:1990716">
    <property type="term" value="C:axonemal central apparatus"/>
    <property type="evidence" value="ECO:0007669"/>
    <property type="project" value="TreeGrafter"/>
</dbReference>
<feature type="chain" id="PRO_5025483593" description="Anaphase-promoting complex subunit 4 WD40 domain-containing protein" evidence="4">
    <location>
        <begin position="25"/>
        <end position="284"/>
    </location>
</feature>
<dbReference type="AlphaFoldDB" id="A0A671V6Q6"/>
<dbReference type="PROSITE" id="PS00678">
    <property type="entry name" value="WD_REPEATS_1"/>
    <property type="match status" value="1"/>
</dbReference>
<gene>
    <name evidence="5" type="primary">spag16</name>
</gene>